<keyword evidence="7 11" id="KW-1133">Transmembrane helix</keyword>
<dbReference type="SUPFAM" id="SSF54523">
    <property type="entry name" value="Pili subunits"/>
    <property type="match status" value="1"/>
</dbReference>
<keyword evidence="8 11" id="KW-0472">Membrane</keyword>
<evidence type="ECO:0000256" key="2">
    <source>
        <dbReference type="ARBA" id="ARBA00021549"/>
    </source>
</evidence>
<comment type="subcellular location">
    <subcellularLocation>
        <location evidence="1">Cell inner membrane</location>
        <topology evidence="1">Single-pass membrane protein</topology>
    </subcellularLocation>
</comment>
<dbReference type="InterPro" id="IPR022346">
    <property type="entry name" value="T2SS_GspH"/>
</dbReference>
<reference evidence="13 14" key="1">
    <citation type="submission" date="2018-03" db="EMBL/GenBank/DDBJ databases">
        <title>Ahniella affigens gen. nov., sp. nov., a gammaproteobacterium isolated from sandy soil near a stream.</title>
        <authorList>
            <person name="Ko Y."/>
            <person name="Kim J.-H."/>
        </authorList>
    </citation>
    <scope>NUCLEOTIDE SEQUENCE [LARGE SCALE GENOMIC DNA]</scope>
    <source>
        <strain evidence="13 14">D13</strain>
    </source>
</reference>
<dbReference type="Gene3D" id="3.55.40.10">
    <property type="entry name" value="minor pseudopilin epsh domain"/>
    <property type="match status" value="1"/>
</dbReference>
<dbReference type="InterPro" id="IPR045584">
    <property type="entry name" value="Pilin-like"/>
</dbReference>
<proteinExistence type="inferred from homology"/>
<evidence type="ECO:0000256" key="6">
    <source>
        <dbReference type="ARBA" id="ARBA00022692"/>
    </source>
</evidence>
<dbReference type="OrthoDB" id="2313614at2"/>
<dbReference type="Pfam" id="PF12019">
    <property type="entry name" value="GspH"/>
    <property type="match status" value="1"/>
</dbReference>
<dbReference type="KEGG" id="xba:C7S18_02685"/>
<feature type="transmembrane region" description="Helical" evidence="11">
    <location>
        <begin position="59"/>
        <end position="84"/>
    </location>
</feature>
<dbReference type="InterPro" id="IPR012902">
    <property type="entry name" value="N_methyl_site"/>
</dbReference>
<keyword evidence="4" id="KW-0488">Methylation</keyword>
<evidence type="ECO:0000256" key="10">
    <source>
        <dbReference type="ARBA" id="ARBA00030775"/>
    </source>
</evidence>
<evidence type="ECO:0000256" key="5">
    <source>
        <dbReference type="ARBA" id="ARBA00022519"/>
    </source>
</evidence>
<evidence type="ECO:0000313" key="14">
    <source>
        <dbReference type="Proteomes" id="UP000241074"/>
    </source>
</evidence>
<evidence type="ECO:0000256" key="7">
    <source>
        <dbReference type="ARBA" id="ARBA00022989"/>
    </source>
</evidence>
<keyword evidence="14" id="KW-1185">Reference proteome</keyword>
<dbReference type="Pfam" id="PF07963">
    <property type="entry name" value="N_methyl"/>
    <property type="match status" value="1"/>
</dbReference>
<dbReference type="NCBIfam" id="TIGR02532">
    <property type="entry name" value="IV_pilin_GFxxxE"/>
    <property type="match status" value="1"/>
</dbReference>
<dbReference type="GO" id="GO:0015628">
    <property type="term" value="P:protein secretion by the type II secretion system"/>
    <property type="evidence" value="ECO:0007669"/>
    <property type="project" value="InterPro"/>
</dbReference>
<evidence type="ECO:0000256" key="9">
    <source>
        <dbReference type="ARBA" id="ARBA00025772"/>
    </source>
</evidence>
<evidence type="ECO:0000256" key="8">
    <source>
        <dbReference type="ARBA" id="ARBA00023136"/>
    </source>
</evidence>
<evidence type="ECO:0000256" key="11">
    <source>
        <dbReference type="SAM" id="Phobius"/>
    </source>
</evidence>
<evidence type="ECO:0000259" key="12">
    <source>
        <dbReference type="Pfam" id="PF12019"/>
    </source>
</evidence>
<name>A0A2P1PMU3_9GAMM</name>
<keyword evidence="6 11" id="KW-0812">Transmembrane</keyword>
<organism evidence="13 14">
    <name type="scientific">Ahniella affigens</name>
    <dbReference type="NCBI Taxonomy" id="2021234"/>
    <lineage>
        <taxon>Bacteria</taxon>
        <taxon>Pseudomonadati</taxon>
        <taxon>Pseudomonadota</taxon>
        <taxon>Gammaproteobacteria</taxon>
        <taxon>Lysobacterales</taxon>
        <taxon>Rhodanobacteraceae</taxon>
        <taxon>Ahniella</taxon>
    </lineage>
</organism>
<accession>A0A2P1PMU3</accession>
<sequence>MAQGLVVEFRLVYQHSARWPAAIARFNGKYCRPSDQKPGYACSGDDRCRGQGMRIASKVASAGFSLTELLVTLAVASILVGIALPSFRLFSQNQNVAAQANQLVSDLNAARVEAVKLASFVRVSPVSGSWNNGWVVATDSNQNGTVDGTDVLLRQAPEAVQGFSWSLTATPAGPVSNVFYGGNGYLSGNQTLLFQLRTPDGNAAHCRRVAVALSGRAEVQSGSVTPCT</sequence>
<dbReference type="EMBL" id="CP027860">
    <property type="protein sequence ID" value="AVP96166.1"/>
    <property type="molecule type" value="Genomic_DNA"/>
</dbReference>
<dbReference type="GO" id="GO:0005886">
    <property type="term" value="C:plasma membrane"/>
    <property type="evidence" value="ECO:0007669"/>
    <property type="project" value="UniProtKB-SubCell"/>
</dbReference>
<protein>
    <recommendedName>
        <fullName evidence="2">Type II secretion system protein H</fullName>
    </recommendedName>
    <alternativeName>
        <fullName evidence="10">General secretion pathway protein H</fullName>
    </alternativeName>
</protein>
<dbReference type="Proteomes" id="UP000241074">
    <property type="component" value="Chromosome"/>
</dbReference>
<keyword evidence="3" id="KW-1003">Cell membrane</keyword>
<dbReference type="GO" id="GO:0015627">
    <property type="term" value="C:type II protein secretion system complex"/>
    <property type="evidence" value="ECO:0007669"/>
    <property type="project" value="InterPro"/>
</dbReference>
<comment type="similarity">
    <text evidence="9">Belongs to the GSP H family.</text>
</comment>
<reference evidence="13 14" key="2">
    <citation type="submission" date="2018-03" db="EMBL/GenBank/DDBJ databases">
        <authorList>
            <person name="Keele B.F."/>
        </authorList>
    </citation>
    <scope>NUCLEOTIDE SEQUENCE [LARGE SCALE GENOMIC DNA]</scope>
    <source>
        <strain evidence="13 14">D13</strain>
    </source>
</reference>
<evidence type="ECO:0000256" key="1">
    <source>
        <dbReference type="ARBA" id="ARBA00004377"/>
    </source>
</evidence>
<gene>
    <name evidence="13" type="ORF">C7S18_02685</name>
</gene>
<evidence type="ECO:0000256" key="4">
    <source>
        <dbReference type="ARBA" id="ARBA00022481"/>
    </source>
</evidence>
<evidence type="ECO:0000313" key="13">
    <source>
        <dbReference type="EMBL" id="AVP96166.1"/>
    </source>
</evidence>
<keyword evidence="5" id="KW-0997">Cell inner membrane</keyword>
<dbReference type="AlphaFoldDB" id="A0A2P1PMU3"/>
<feature type="domain" description="General secretion pathway GspH" evidence="12">
    <location>
        <begin position="99"/>
        <end position="215"/>
    </location>
</feature>
<evidence type="ECO:0000256" key="3">
    <source>
        <dbReference type="ARBA" id="ARBA00022475"/>
    </source>
</evidence>